<gene>
    <name evidence="1" type="ORF">DL240_00365</name>
</gene>
<dbReference type="AlphaFoldDB" id="A0A328C9S6"/>
<comment type="caution">
    <text evidence="1">The sequence shown here is derived from an EMBL/GenBank/DDBJ whole genome shotgun (WGS) entry which is preliminary data.</text>
</comment>
<name>A0A328C9S6_9DELT</name>
<evidence type="ECO:0000313" key="1">
    <source>
        <dbReference type="EMBL" id="RAL24698.1"/>
    </source>
</evidence>
<dbReference type="RefSeq" id="WP_111727870.1">
    <property type="nucleotide sequence ID" value="NZ_QHKO01000001.1"/>
</dbReference>
<reference evidence="1 2" key="1">
    <citation type="submission" date="2018-05" db="EMBL/GenBank/DDBJ databases">
        <title>Lujinxingia marina gen. nov. sp. nov., a new facultative anaerobic member of the class Deltaproteobacteria, and proposal of Lujinxingaceae fam. nov.</title>
        <authorList>
            <person name="Li C.-M."/>
        </authorList>
    </citation>
    <scope>NUCLEOTIDE SEQUENCE [LARGE SCALE GENOMIC DNA]</scope>
    <source>
        <strain evidence="1 2">B210</strain>
    </source>
</reference>
<accession>A0A328C9S6</accession>
<dbReference type="OrthoDB" id="5519471at2"/>
<dbReference type="EMBL" id="QHKO01000001">
    <property type="protein sequence ID" value="RAL24698.1"/>
    <property type="molecule type" value="Genomic_DNA"/>
</dbReference>
<proteinExistence type="predicted"/>
<protein>
    <submittedName>
        <fullName evidence="1">Uncharacterized protein</fullName>
    </submittedName>
</protein>
<dbReference type="Proteomes" id="UP000249169">
    <property type="component" value="Unassembled WGS sequence"/>
</dbReference>
<organism evidence="1 2">
    <name type="scientific">Lujinxingia litoralis</name>
    <dbReference type="NCBI Taxonomy" id="2211119"/>
    <lineage>
        <taxon>Bacteria</taxon>
        <taxon>Deltaproteobacteria</taxon>
        <taxon>Bradymonadales</taxon>
        <taxon>Lujinxingiaceae</taxon>
        <taxon>Lujinxingia</taxon>
    </lineage>
</organism>
<sequence length="292" mass="31832">MREQPEPRRFVPGSELYEQFTTRGKRLHFEGPDGALMKVRVRPHQVRVYEESMQPAGRVHLLEAGEVRAQRWDGHTVDSRRVSPEVSELKGHWRVERAGQDWAIFGETGELLGLLRPPAPAGSAKHAAEPGPEALDTPMYASLNVAVAPRNQGALSEVDRSAPRAVEAALSRSAEEAARASANGLAEGTEALAKEALLVDAEADAPSTQSLPQRGWTLHRDYRDEAPLRVVRDGARPSVETADGWVLRASPAAQTLSDPALLVLTLEAIEPLGRQALASWLRVNLLEDAPEP</sequence>
<evidence type="ECO:0000313" key="2">
    <source>
        <dbReference type="Proteomes" id="UP000249169"/>
    </source>
</evidence>
<keyword evidence="2" id="KW-1185">Reference proteome</keyword>